<dbReference type="EMBL" id="CP011253">
    <property type="protein sequence ID" value="AKC69725.1"/>
    <property type="molecule type" value="Genomic_DNA"/>
</dbReference>
<organism evidence="1 2">
    <name type="scientific">Pandoraea oxalativorans</name>
    <dbReference type="NCBI Taxonomy" id="573737"/>
    <lineage>
        <taxon>Bacteria</taxon>
        <taxon>Pseudomonadati</taxon>
        <taxon>Pseudomonadota</taxon>
        <taxon>Betaproteobacteria</taxon>
        <taxon>Burkholderiales</taxon>
        <taxon>Burkholderiaceae</taxon>
        <taxon>Pandoraea</taxon>
    </lineage>
</organism>
<dbReference type="PATRIC" id="fig|573737.6.peg.2844"/>
<proteinExistence type="predicted"/>
<keyword evidence="2" id="KW-1185">Reference proteome</keyword>
<evidence type="ECO:0000313" key="2">
    <source>
        <dbReference type="Proteomes" id="UP000035050"/>
    </source>
</evidence>
<dbReference type="Proteomes" id="UP000035050">
    <property type="component" value="Chromosome"/>
</dbReference>
<dbReference type="AlphaFoldDB" id="A0A0E3YCF3"/>
<reference evidence="1" key="1">
    <citation type="submission" date="2016-06" db="EMBL/GenBank/DDBJ databases">
        <title>Pandoraea oxalativorans DSM 23570 Genome Sequencing.</title>
        <authorList>
            <person name="Ee R."/>
            <person name="Lim Y.-L."/>
            <person name="Yong D."/>
            <person name="Yin W.-F."/>
            <person name="Chan K.-G."/>
        </authorList>
    </citation>
    <scope>NUCLEOTIDE SEQUENCE</scope>
    <source>
        <strain evidence="1">DSM 23570</strain>
    </source>
</reference>
<dbReference type="HOGENOM" id="CLU_2900019_0_0_4"/>
<accession>A0A0E3YCF3</accession>
<protein>
    <submittedName>
        <fullName evidence="1">Uncharacterized protein</fullName>
    </submittedName>
</protein>
<sequence>MQGGDFILAFSLLVQRMRSDFNLQPVALAPLSRVAKQGVDSLEILLKEGGLCGAKLAHLVTR</sequence>
<name>A0A0E3YCF3_9BURK</name>
<evidence type="ECO:0000313" key="1">
    <source>
        <dbReference type="EMBL" id="AKC69725.1"/>
    </source>
</evidence>
<dbReference type="KEGG" id="pox:MB84_09895"/>
<gene>
    <name evidence="1" type="ORF">MB84_09895</name>
</gene>